<reference evidence="6 7" key="1">
    <citation type="submission" date="2015-09" db="EMBL/GenBank/DDBJ databases">
        <authorList>
            <consortium name="Pathogen Informatics"/>
        </authorList>
    </citation>
    <scope>NUCLEOTIDE SEQUENCE [LARGE SCALE GENOMIC DNA]</scope>
    <source>
        <strain evidence="6 7">2789STDY5834841</strain>
    </source>
</reference>
<feature type="transmembrane region" description="Helical" evidence="5">
    <location>
        <begin position="139"/>
        <end position="156"/>
    </location>
</feature>
<name>A0A174DEC4_9FIRM</name>
<evidence type="ECO:0000313" key="7">
    <source>
        <dbReference type="Proteomes" id="UP000095787"/>
    </source>
</evidence>
<dbReference type="EMBL" id="CYZO01000026">
    <property type="protein sequence ID" value="CUO23783.1"/>
    <property type="molecule type" value="Genomic_DNA"/>
</dbReference>
<feature type="transmembrane region" description="Helical" evidence="5">
    <location>
        <begin position="97"/>
        <end position="119"/>
    </location>
</feature>
<dbReference type="SUPFAM" id="SSF144091">
    <property type="entry name" value="Rhomboid-like"/>
    <property type="match status" value="1"/>
</dbReference>
<proteinExistence type="predicted"/>
<dbReference type="AlphaFoldDB" id="A0A174DEC4"/>
<comment type="subcellular location">
    <subcellularLocation>
        <location evidence="1">Membrane</location>
        <topology evidence="1">Multi-pass membrane protein</topology>
    </subcellularLocation>
</comment>
<dbReference type="Proteomes" id="UP000095787">
    <property type="component" value="Unassembled WGS sequence"/>
</dbReference>
<feature type="transmembrane region" description="Helical" evidence="5">
    <location>
        <begin position="163"/>
        <end position="189"/>
    </location>
</feature>
<accession>A0A174DEC4</accession>
<gene>
    <name evidence="6" type="ORF">ERS852456_01985</name>
</gene>
<keyword evidence="4 5" id="KW-0472">Membrane</keyword>
<feature type="transmembrane region" description="Helical" evidence="5">
    <location>
        <begin position="195"/>
        <end position="217"/>
    </location>
</feature>
<protein>
    <recommendedName>
        <fullName evidence="8">Rhomboid family intramembrane serine protease</fullName>
    </recommendedName>
</protein>
<evidence type="ECO:0000256" key="2">
    <source>
        <dbReference type="ARBA" id="ARBA00022692"/>
    </source>
</evidence>
<feature type="transmembrane region" description="Helical" evidence="5">
    <location>
        <begin position="56"/>
        <end position="85"/>
    </location>
</feature>
<evidence type="ECO:0000313" key="6">
    <source>
        <dbReference type="EMBL" id="CUO23783.1"/>
    </source>
</evidence>
<feature type="transmembrane region" description="Helical" evidence="5">
    <location>
        <begin position="12"/>
        <end position="36"/>
    </location>
</feature>
<dbReference type="InterPro" id="IPR035952">
    <property type="entry name" value="Rhomboid-like_sf"/>
</dbReference>
<evidence type="ECO:0000256" key="1">
    <source>
        <dbReference type="ARBA" id="ARBA00004141"/>
    </source>
</evidence>
<evidence type="ECO:0000256" key="3">
    <source>
        <dbReference type="ARBA" id="ARBA00022989"/>
    </source>
</evidence>
<keyword evidence="2 5" id="KW-0812">Transmembrane</keyword>
<keyword evidence="3 5" id="KW-1133">Transmembrane helix</keyword>
<evidence type="ECO:0000256" key="5">
    <source>
        <dbReference type="SAM" id="Phobius"/>
    </source>
</evidence>
<sequence>MSWFDKMEKKVGRYAISNLTLYLLIAYGIGYMTRFLMPELLQWLTLEPGLILKGQIWRIVSWIFVAPAEKPIYFLLMVWLYYSLGTTLERTWGTFRYNVYIISGMLFTVIGAFVLYGVLCATYDAAFIGGQTLLLTGSGLFSVSYIYMSIFLAFAVTYPDMEVLLYFIIPIKMKWMGLVYGVMILYGIISGSMVTRIAIIASILNFIIFFLSTRNLSRYSPKERARKAKFKQQSAPHMTYANGARHRCAVCGRTELDDPCLEFRFCSKCNGNYEYCQDHLFTHEHVK</sequence>
<organism evidence="6 7">
    <name type="scientific">[Ruminococcus] torques</name>
    <dbReference type="NCBI Taxonomy" id="33039"/>
    <lineage>
        <taxon>Bacteria</taxon>
        <taxon>Bacillati</taxon>
        <taxon>Bacillota</taxon>
        <taxon>Clostridia</taxon>
        <taxon>Lachnospirales</taxon>
        <taxon>Lachnospiraceae</taxon>
        <taxon>Mediterraneibacter</taxon>
    </lineage>
</organism>
<dbReference type="GO" id="GO:0016020">
    <property type="term" value="C:membrane"/>
    <property type="evidence" value="ECO:0007669"/>
    <property type="project" value="UniProtKB-SubCell"/>
</dbReference>
<evidence type="ECO:0008006" key="8">
    <source>
        <dbReference type="Google" id="ProtNLM"/>
    </source>
</evidence>
<evidence type="ECO:0000256" key="4">
    <source>
        <dbReference type="ARBA" id="ARBA00023136"/>
    </source>
</evidence>
<dbReference type="Gene3D" id="1.20.1540.10">
    <property type="entry name" value="Rhomboid-like"/>
    <property type="match status" value="1"/>
</dbReference>